<keyword evidence="3" id="KW-1185">Reference proteome</keyword>
<feature type="chain" id="PRO_5045538673" evidence="1">
    <location>
        <begin position="22"/>
        <end position="262"/>
    </location>
</feature>
<evidence type="ECO:0000313" key="3">
    <source>
        <dbReference type="Proteomes" id="UP001517247"/>
    </source>
</evidence>
<dbReference type="RefSeq" id="WP_138722383.1">
    <property type="nucleotide sequence ID" value="NZ_SSHJ02000005.1"/>
</dbReference>
<evidence type="ECO:0000313" key="2">
    <source>
        <dbReference type="EMBL" id="MFN0255269.1"/>
    </source>
</evidence>
<feature type="signal peptide" evidence="1">
    <location>
        <begin position="1"/>
        <end position="21"/>
    </location>
</feature>
<dbReference type="NCBIfam" id="TIGR01200">
    <property type="entry name" value="GLPGLI"/>
    <property type="match status" value="1"/>
</dbReference>
<dbReference type="Proteomes" id="UP001517247">
    <property type="component" value="Unassembled WGS sequence"/>
</dbReference>
<comment type="caution">
    <text evidence="2">The sequence shown here is derived from an EMBL/GenBank/DDBJ whole genome shotgun (WGS) entry which is preliminary data.</text>
</comment>
<proteinExistence type="predicted"/>
<reference evidence="2 3" key="1">
    <citation type="submission" date="2024-12" db="EMBL/GenBank/DDBJ databases">
        <authorList>
            <person name="Hu S."/>
        </authorList>
    </citation>
    <scope>NUCLEOTIDE SEQUENCE [LARGE SCALE GENOMIC DNA]</scope>
    <source>
        <strain evidence="2 3">THG-T11</strain>
    </source>
</reference>
<protein>
    <submittedName>
        <fullName evidence="2">GLPGLI family protein</fullName>
    </submittedName>
</protein>
<dbReference type="EMBL" id="SSHJ02000005">
    <property type="protein sequence ID" value="MFN0255269.1"/>
    <property type="molecule type" value="Genomic_DNA"/>
</dbReference>
<dbReference type="Pfam" id="PF09697">
    <property type="entry name" value="Porph_ging"/>
    <property type="match status" value="1"/>
</dbReference>
<name>A0ABW9J412_9SPHI</name>
<dbReference type="InterPro" id="IPR005901">
    <property type="entry name" value="GLPGLI"/>
</dbReference>
<keyword evidence="1" id="KW-0732">Signal</keyword>
<evidence type="ECO:0000256" key="1">
    <source>
        <dbReference type="SAM" id="SignalP"/>
    </source>
</evidence>
<organism evidence="2 3">
    <name type="scientific">Pedobacter ureilyticus</name>
    <dbReference type="NCBI Taxonomy" id="1393051"/>
    <lineage>
        <taxon>Bacteria</taxon>
        <taxon>Pseudomonadati</taxon>
        <taxon>Bacteroidota</taxon>
        <taxon>Sphingobacteriia</taxon>
        <taxon>Sphingobacteriales</taxon>
        <taxon>Sphingobacteriaceae</taxon>
        <taxon>Pedobacter</taxon>
    </lineage>
</organism>
<sequence length="262" mass="29388">MKTLKYIISAYLLIATFNANAQNARFITHGSIEYEKRVNAYTAIKNQIKTWGGGDDSFYKVAFENYQKNNPQFKTSKSTLYFGNETTAFIPTEEAIASTSGWFGDMIEFKQANSILTNVKAGTSRTQKKVYDETYMVSDSTRKINWKITDEFREIAGYNCRRANALVMDSVYVVAFYSEEIAVSGGPESFGGLPGMILGLALPHEHVTWFATSVTDVPVGEDKLKIPTKGKAVNNKQLYDILKGALKGWGKSAYQTFKWVMM</sequence>
<gene>
    <name evidence="2" type="ORF">E6A44_006775</name>
</gene>
<accession>A0ABW9J412</accession>